<dbReference type="Proteomes" id="UP001652623">
    <property type="component" value="Chromosome 2"/>
</dbReference>
<accession>A0A6P4A5D7</accession>
<reference evidence="4" key="1">
    <citation type="submission" date="2025-04" db="UniProtKB">
        <authorList>
            <consortium name="RefSeq"/>
        </authorList>
    </citation>
    <scope>IDENTIFICATION</scope>
    <source>
        <tissue evidence="4">In vitro plantlets</tissue>
    </source>
</reference>
<dbReference type="GO" id="GO:0009786">
    <property type="term" value="P:regulation of asymmetric cell division"/>
    <property type="evidence" value="ECO:0007669"/>
    <property type="project" value="InterPro"/>
</dbReference>
<evidence type="ECO:0000256" key="1">
    <source>
        <dbReference type="SAM" id="MobiDB-lite"/>
    </source>
</evidence>
<dbReference type="GeneID" id="107419074"/>
<dbReference type="InterPro" id="IPR040378">
    <property type="entry name" value="BASL"/>
</dbReference>
<feature type="compositionally biased region" description="Basic and acidic residues" evidence="1">
    <location>
        <begin position="233"/>
        <end position="243"/>
    </location>
</feature>
<keyword evidence="2" id="KW-1185">Reference proteome</keyword>
<proteinExistence type="predicted"/>
<name>A0A6P4A5D7_ZIZJJ</name>
<dbReference type="AlphaFoldDB" id="A0A6P4A5D7"/>
<dbReference type="KEGG" id="zju:107419074"/>
<sequence>MYMPDGESMCCQPTLSYKPDYKSFKFNDKNENMKEHKADKGPSTPEDLFISEVENQGRGVIPYPVSNSVRDNEDWIDKRDCHGEQYVGSPGDSEWIVRRKNYNTRKRAMAMEFELPELVVFLQESRYHFVKDICIDKEMPSPVKCSVENCELDHNNITCLLNPDSECINSGPAIQNLETFSSISNGSKPESEVDKDAKDAISVDHFTKQIVPESLLVREIQKAVLAGSIVSSKAEETQEERQTRKASIVTDEPENEDGILLETPTGGLGQLHQQCVGESSTSFGVEPFSGPILSSRCISFRSNSSTASSRSFAFPILAPEWNGSPVRMVKADRPSLRTHRGWGIRFLCCKF</sequence>
<evidence type="ECO:0000313" key="3">
    <source>
        <dbReference type="RefSeq" id="XP_024929705.1"/>
    </source>
</evidence>
<dbReference type="PANTHER" id="PTHR33914">
    <property type="entry name" value="18S PRE-RIBOSOMAL ASSEMBLY PROTEIN GAR2-LIKE PROTEIN"/>
    <property type="match status" value="1"/>
</dbReference>
<gene>
    <name evidence="3 4" type="primary">LOC107419074</name>
</gene>
<feature type="region of interest" description="Disordered" evidence="1">
    <location>
        <begin position="232"/>
        <end position="254"/>
    </location>
</feature>
<dbReference type="RefSeq" id="XP_024929706.1">
    <property type="nucleotide sequence ID" value="XM_025073938.1"/>
</dbReference>
<organism evidence="2 4">
    <name type="scientific">Ziziphus jujuba</name>
    <name type="common">Chinese jujube</name>
    <name type="synonym">Ziziphus sativa</name>
    <dbReference type="NCBI Taxonomy" id="326968"/>
    <lineage>
        <taxon>Eukaryota</taxon>
        <taxon>Viridiplantae</taxon>
        <taxon>Streptophyta</taxon>
        <taxon>Embryophyta</taxon>
        <taxon>Tracheophyta</taxon>
        <taxon>Spermatophyta</taxon>
        <taxon>Magnoliopsida</taxon>
        <taxon>eudicotyledons</taxon>
        <taxon>Gunneridae</taxon>
        <taxon>Pentapetalae</taxon>
        <taxon>rosids</taxon>
        <taxon>fabids</taxon>
        <taxon>Rosales</taxon>
        <taxon>Rhamnaceae</taxon>
        <taxon>Paliureae</taxon>
        <taxon>Ziziphus</taxon>
    </lineage>
</organism>
<dbReference type="PANTHER" id="PTHR33914:SF15">
    <property type="entry name" value="PROTEIN WAVE"/>
    <property type="match status" value="1"/>
</dbReference>
<dbReference type="RefSeq" id="XP_024929705.1">
    <property type="nucleotide sequence ID" value="XM_025073937.1"/>
</dbReference>
<reference evidence="2" key="2">
    <citation type="submission" date="2025-05" db="UniProtKB">
        <authorList>
            <consortium name="RefSeq"/>
        </authorList>
    </citation>
    <scope>NUCLEOTIDE SEQUENCE [LARGE SCALE GENOMIC DNA]</scope>
    <source>
        <tissue evidence="3">In vitro plantlets</tissue>
    </source>
</reference>
<evidence type="ECO:0000313" key="4">
    <source>
        <dbReference type="RefSeq" id="XP_024929706.1"/>
    </source>
</evidence>
<protein>
    <submittedName>
        <fullName evidence="3 4">Uncharacterized protein LOC107419074</fullName>
    </submittedName>
</protein>
<evidence type="ECO:0000313" key="2">
    <source>
        <dbReference type="Proteomes" id="UP001652623"/>
    </source>
</evidence>